<protein>
    <submittedName>
        <fullName evidence="2">PPUP8725</fullName>
    </submittedName>
</protein>
<gene>
    <name evidence="2" type="primary">PPUP8725</name>
</gene>
<proteinExistence type="predicted"/>
<evidence type="ECO:0000256" key="1">
    <source>
        <dbReference type="SAM" id="MobiDB-lite"/>
    </source>
</evidence>
<reference evidence="2" key="1">
    <citation type="submission" date="2014-12" db="EMBL/GenBank/DDBJ databases">
        <title>Parallel Evolution in Life History Adaptation Evident in the Tissue-Specific Poeciliopsis prolifica transcriptome.</title>
        <authorList>
            <person name="Jue N.K."/>
            <person name="Foley R.J."/>
            <person name="Obergfell C."/>
            <person name="Reznick D.N."/>
            <person name="O'Neill R.J."/>
            <person name="O'Neill M.J."/>
        </authorList>
    </citation>
    <scope>NUCLEOTIDE SEQUENCE</scope>
</reference>
<organism evidence="2">
    <name type="scientific">Poeciliopsis prolifica</name>
    <name type="common">blackstripe livebearer</name>
    <dbReference type="NCBI Taxonomy" id="188132"/>
    <lineage>
        <taxon>Eukaryota</taxon>
        <taxon>Metazoa</taxon>
        <taxon>Chordata</taxon>
        <taxon>Craniata</taxon>
        <taxon>Vertebrata</taxon>
        <taxon>Euteleostomi</taxon>
        <taxon>Actinopterygii</taxon>
        <taxon>Neopterygii</taxon>
        <taxon>Teleostei</taxon>
        <taxon>Neoteleostei</taxon>
        <taxon>Acanthomorphata</taxon>
        <taxon>Ovalentaria</taxon>
        <taxon>Atherinomorphae</taxon>
        <taxon>Cyprinodontiformes</taxon>
        <taxon>Poeciliidae</taxon>
        <taxon>Poeciliinae</taxon>
        <taxon>Poeciliopsis</taxon>
    </lineage>
</organism>
<dbReference type="AlphaFoldDB" id="A0A0S7EK60"/>
<dbReference type="EMBL" id="GBYX01476103">
    <property type="protein sequence ID" value="JAO05574.1"/>
    <property type="molecule type" value="Transcribed_RNA"/>
</dbReference>
<feature type="region of interest" description="Disordered" evidence="1">
    <location>
        <begin position="1"/>
        <end position="23"/>
    </location>
</feature>
<feature type="compositionally biased region" description="Basic residues" evidence="1">
    <location>
        <begin position="1"/>
        <end position="13"/>
    </location>
</feature>
<evidence type="ECO:0000313" key="2">
    <source>
        <dbReference type="EMBL" id="JAO05574.1"/>
    </source>
</evidence>
<accession>A0A0S7EK60</accession>
<name>A0A0S7EK60_9TELE</name>
<sequence length="124" mass="14023">MTGRYYKKPRCGRRNQVGRSQPGDWHVSVGDEVKAAFQQLCENPYAHVDKYTKCHKQTEPGRHSDGHKEGERALFDVSTDAEQRQIAPFEGKAKSNVDCDFCHRGFKAVRLTSDKTSTRSHPGS</sequence>